<evidence type="ECO:0000313" key="1">
    <source>
        <dbReference type="EMBL" id="RBQ22768.1"/>
    </source>
</evidence>
<comment type="caution">
    <text evidence="1">The sequence shown here is derived from an EMBL/GenBank/DDBJ whole genome shotgun (WGS) entry which is preliminary data.</text>
</comment>
<dbReference type="EMBL" id="NIZT01000041">
    <property type="protein sequence ID" value="RBQ22768.1"/>
    <property type="molecule type" value="Genomic_DNA"/>
</dbReference>
<dbReference type="AlphaFoldDB" id="A0A366M966"/>
<proteinExistence type="predicted"/>
<dbReference type="Gene3D" id="3.90.1070.10">
    <property type="match status" value="1"/>
</dbReference>
<accession>A0A366M966</accession>
<reference evidence="1 2" key="1">
    <citation type="submission" date="2018-06" db="EMBL/GenBank/DDBJ databases">
        <title>Genomic insight into two independent archaeal endosymbiosis events.</title>
        <authorList>
            <person name="Lind A.E."/>
            <person name="Lewis W.H."/>
            <person name="Spang A."/>
            <person name="Guy L."/>
            <person name="Embley M.T."/>
            <person name="Ettema T.J.G."/>
        </authorList>
    </citation>
    <scope>NUCLEOTIDE SEQUENCE [LARGE SCALE GENOMIC DNA]</scope>
    <source>
        <strain evidence="1">NOE</strain>
    </source>
</reference>
<dbReference type="GO" id="GO:0008967">
    <property type="term" value="F:phosphoglycolate phosphatase activity"/>
    <property type="evidence" value="ECO:0007669"/>
    <property type="project" value="UniProtKB-EC"/>
</dbReference>
<dbReference type="InterPro" id="IPR036412">
    <property type="entry name" value="HAD-like_sf"/>
</dbReference>
<dbReference type="EC" id="3.1.3.18" evidence="1"/>
<evidence type="ECO:0000313" key="2">
    <source>
        <dbReference type="Proteomes" id="UP000253099"/>
    </source>
</evidence>
<dbReference type="InterPro" id="IPR023214">
    <property type="entry name" value="HAD_sf"/>
</dbReference>
<gene>
    <name evidence="1" type="ORF">ALNOE001_15390</name>
</gene>
<dbReference type="Proteomes" id="UP000253099">
    <property type="component" value="Unassembled WGS sequence"/>
</dbReference>
<organism evidence="1 2">
    <name type="scientific">Candidatus Methanobinarius endosymbioticus</name>
    <dbReference type="NCBI Taxonomy" id="2006182"/>
    <lineage>
        <taxon>Archaea</taxon>
        <taxon>Methanobacteriati</taxon>
        <taxon>Methanobacteriota</taxon>
        <taxon>Methanomada group</taxon>
        <taxon>Methanobacteria</taxon>
        <taxon>Methanobacteriales</taxon>
        <taxon>Methanobacteriaceae</taxon>
        <taxon>Candidatus Methanobinarius</taxon>
    </lineage>
</organism>
<dbReference type="GO" id="GO:0000287">
    <property type="term" value="F:magnesium ion binding"/>
    <property type="evidence" value="ECO:0007669"/>
    <property type="project" value="TreeGrafter"/>
</dbReference>
<name>A0A366M966_9EURY</name>
<sequence>MLSKEDFGVEVYDTQFTLHITDNNVNKGSSLEIVAEKHGFDLSEVLAMGDRENDIEFLKACGFKAAVANADEELKEIADYVCKNKYGDGVKEAIEKFVLNKHILKNNYVIKNIND</sequence>
<dbReference type="Gene3D" id="3.40.50.1000">
    <property type="entry name" value="HAD superfamily/HAD-like"/>
    <property type="match status" value="1"/>
</dbReference>
<protein>
    <submittedName>
        <fullName evidence="1">Phosphoglycolate phosphatase</fullName>
        <ecNumber evidence="1">3.1.3.18</ecNumber>
    </submittedName>
</protein>
<dbReference type="Pfam" id="PF08282">
    <property type="entry name" value="Hydrolase_3"/>
    <property type="match status" value="1"/>
</dbReference>
<dbReference type="PANTHER" id="PTHR10000:SF8">
    <property type="entry name" value="HAD SUPERFAMILY HYDROLASE-LIKE, TYPE 3"/>
    <property type="match status" value="1"/>
</dbReference>
<dbReference type="GO" id="GO:0005829">
    <property type="term" value="C:cytosol"/>
    <property type="evidence" value="ECO:0007669"/>
    <property type="project" value="TreeGrafter"/>
</dbReference>
<dbReference type="SUPFAM" id="SSF56784">
    <property type="entry name" value="HAD-like"/>
    <property type="match status" value="1"/>
</dbReference>
<keyword evidence="1" id="KW-0378">Hydrolase</keyword>
<keyword evidence="2" id="KW-1185">Reference proteome</keyword>
<dbReference type="PANTHER" id="PTHR10000">
    <property type="entry name" value="PHOSPHOSERINE PHOSPHATASE"/>
    <property type="match status" value="1"/>
</dbReference>